<reference evidence="9 10" key="1">
    <citation type="submission" date="2018-08" db="EMBL/GenBank/DDBJ databases">
        <title>Hydrogenophaga sp. LA-38 isolated from sludge.</title>
        <authorList>
            <person name="Im W.-T."/>
        </authorList>
    </citation>
    <scope>NUCLEOTIDE SEQUENCE [LARGE SCALE GENOMIC DNA]</scope>
    <source>
        <strain evidence="9 10">LA-38</strain>
    </source>
</reference>
<feature type="transmembrane region" description="Helical" evidence="7">
    <location>
        <begin position="67"/>
        <end position="87"/>
    </location>
</feature>
<protein>
    <submittedName>
        <fullName evidence="9">Na(+)/H(+) antiporter subunit B</fullName>
    </submittedName>
</protein>
<evidence type="ECO:0000256" key="5">
    <source>
        <dbReference type="ARBA" id="ARBA00022989"/>
    </source>
</evidence>
<feature type="domain" description="Na+/H+ antiporter MnhB subunit-related protein" evidence="8">
    <location>
        <begin position="5"/>
        <end position="124"/>
    </location>
</feature>
<dbReference type="Proteomes" id="UP000261931">
    <property type="component" value="Unassembled WGS sequence"/>
</dbReference>
<evidence type="ECO:0000256" key="1">
    <source>
        <dbReference type="ARBA" id="ARBA00004651"/>
    </source>
</evidence>
<evidence type="ECO:0000313" key="10">
    <source>
        <dbReference type="Proteomes" id="UP000261931"/>
    </source>
</evidence>
<comment type="subcellular location">
    <subcellularLocation>
        <location evidence="1">Cell membrane</location>
        <topology evidence="1">Multi-pass membrane protein</topology>
    </subcellularLocation>
</comment>
<comment type="caution">
    <text evidence="9">The sequence shown here is derived from an EMBL/GenBank/DDBJ whole genome shotgun (WGS) entry which is preliminary data.</text>
</comment>
<evidence type="ECO:0000256" key="3">
    <source>
        <dbReference type="ARBA" id="ARBA00022475"/>
    </source>
</evidence>
<gene>
    <name evidence="9" type="ORF">DY262_11825</name>
</gene>
<keyword evidence="4 7" id="KW-0812">Transmembrane</keyword>
<evidence type="ECO:0000256" key="6">
    <source>
        <dbReference type="ARBA" id="ARBA00023136"/>
    </source>
</evidence>
<organism evidence="9 10">
    <name type="scientific">Hydrogenophaga borbori</name>
    <dbReference type="NCBI Taxonomy" id="2294117"/>
    <lineage>
        <taxon>Bacteria</taxon>
        <taxon>Pseudomonadati</taxon>
        <taxon>Pseudomonadota</taxon>
        <taxon>Betaproteobacteria</taxon>
        <taxon>Burkholderiales</taxon>
        <taxon>Comamonadaceae</taxon>
        <taxon>Hydrogenophaga</taxon>
    </lineage>
</organism>
<evidence type="ECO:0000256" key="4">
    <source>
        <dbReference type="ARBA" id="ARBA00022692"/>
    </source>
</evidence>
<dbReference type="Pfam" id="PF04039">
    <property type="entry name" value="MnhB"/>
    <property type="match status" value="1"/>
</dbReference>
<evidence type="ECO:0000256" key="2">
    <source>
        <dbReference type="ARBA" id="ARBA00009425"/>
    </source>
</evidence>
<keyword evidence="10" id="KW-1185">Reference proteome</keyword>
<evidence type="ECO:0000313" key="9">
    <source>
        <dbReference type="EMBL" id="RFP78769.1"/>
    </source>
</evidence>
<name>A0A372EJD6_9BURK</name>
<comment type="similarity">
    <text evidence="2">Belongs to the CPA3 antiporters (TC 2.A.63) subunit B family.</text>
</comment>
<evidence type="ECO:0000256" key="7">
    <source>
        <dbReference type="SAM" id="Phobius"/>
    </source>
</evidence>
<dbReference type="InterPro" id="IPR007182">
    <property type="entry name" value="MnhB"/>
</dbReference>
<dbReference type="InterPro" id="IPR050622">
    <property type="entry name" value="CPA3_antiporter_subunitB"/>
</dbReference>
<accession>A0A372EJD6</accession>
<keyword evidence="6 7" id="KW-0472">Membrane</keyword>
<proteinExistence type="inferred from homology"/>
<feature type="transmembrane region" description="Helical" evidence="7">
    <location>
        <begin position="108"/>
        <end position="131"/>
    </location>
</feature>
<sequence>MNSPILNVAGRLLLPLALLFSLYLLWRGHNAPGGGFVGGLVAAAGFTVHALPRGRAALLKALHWPPASIAGGGLLLALVSGLPALFLQTPFLTHQWQFWDNGLALGTALVFDIGVYLAVLGSVCAFVGYYLGEGADV</sequence>
<dbReference type="PANTHER" id="PTHR33932:SF4">
    <property type="entry name" value="NA(+)_H(+) ANTIPORTER SUBUNIT B"/>
    <property type="match status" value="1"/>
</dbReference>
<dbReference type="EMBL" id="QVLS01000006">
    <property type="protein sequence ID" value="RFP78769.1"/>
    <property type="molecule type" value="Genomic_DNA"/>
</dbReference>
<dbReference type="RefSeq" id="WP_116959091.1">
    <property type="nucleotide sequence ID" value="NZ_QVLS01000006.1"/>
</dbReference>
<keyword evidence="3" id="KW-1003">Cell membrane</keyword>
<dbReference type="AlphaFoldDB" id="A0A372EJD6"/>
<keyword evidence="5 7" id="KW-1133">Transmembrane helix</keyword>
<evidence type="ECO:0000259" key="8">
    <source>
        <dbReference type="Pfam" id="PF04039"/>
    </source>
</evidence>
<dbReference type="PANTHER" id="PTHR33932">
    <property type="entry name" value="NA(+)/H(+) ANTIPORTER SUBUNIT B"/>
    <property type="match status" value="1"/>
</dbReference>
<dbReference type="GO" id="GO:0005886">
    <property type="term" value="C:plasma membrane"/>
    <property type="evidence" value="ECO:0007669"/>
    <property type="project" value="UniProtKB-SubCell"/>
</dbReference>